<organism evidence="6 7">
    <name type="scientific">Phialocephala subalpina</name>
    <dbReference type="NCBI Taxonomy" id="576137"/>
    <lineage>
        <taxon>Eukaryota</taxon>
        <taxon>Fungi</taxon>
        <taxon>Dikarya</taxon>
        <taxon>Ascomycota</taxon>
        <taxon>Pezizomycotina</taxon>
        <taxon>Leotiomycetes</taxon>
        <taxon>Helotiales</taxon>
        <taxon>Mollisiaceae</taxon>
        <taxon>Phialocephala</taxon>
        <taxon>Phialocephala fortinii species complex</taxon>
    </lineage>
</organism>
<reference evidence="6 7" key="1">
    <citation type="submission" date="2016-03" db="EMBL/GenBank/DDBJ databases">
        <authorList>
            <person name="Ploux O."/>
        </authorList>
    </citation>
    <scope>NUCLEOTIDE SEQUENCE [LARGE SCALE GENOMIC DNA]</scope>
    <source>
        <strain evidence="6 7">UAMH 11012</strain>
    </source>
</reference>
<feature type="region of interest" description="Disordered" evidence="3">
    <location>
        <begin position="759"/>
        <end position="799"/>
    </location>
</feature>
<dbReference type="GO" id="GO:0016559">
    <property type="term" value="P:peroxisome fission"/>
    <property type="evidence" value="ECO:0007669"/>
    <property type="project" value="TreeGrafter"/>
</dbReference>
<dbReference type="Pfam" id="PF01031">
    <property type="entry name" value="Dynamin_M"/>
    <property type="match status" value="1"/>
</dbReference>
<dbReference type="PANTHER" id="PTHR11566:SF66">
    <property type="entry name" value="INTERFERON-INDUCED GTP-BINDING PROTEIN MX"/>
    <property type="match status" value="1"/>
</dbReference>
<feature type="compositionally biased region" description="Low complexity" evidence="3">
    <location>
        <begin position="855"/>
        <end position="866"/>
    </location>
</feature>
<sequence length="1060" mass="116356">MTSSSPLELPSLQRLQSAEQNELLDVIDSLRSQGLGDFISLPQLIVCGDQSSGKSSVLEAISGIPFPRQETLCTRFATEVILRKTPKDKITASIAPEKGRTISELALLKDFQHELKTQEDFSTLFDKAGETMGFSTSGKSFCKDILRVEICGPSQPQLTLVDLPGLIHTATKTQTPGDVLLVHDLVEQYLRSPRSIILAVVSAKNDIGNQIILERARKFDSRGRRTLGIITKPDTLMRGSKNEQAFISLARNEDVFFDLGWHVVKNLDSADHENQSESRDAQETRYFETSNFSRLPSHNVGIASLRSRLSKVLFDQIRTELPELVEEIRSKVLSTKEVLGKLGPSREKVEQQREFLISLSQTFQTICHDAVRGNYEHEFFRGTQPERRLCAEIMNKHFQFARIMRDGGATWKIVDGNSTEVSSQRRLAEHSTRTRDQAIEEACALLKRSRGRELPGLPNPSLVGELFRQYTKPWKKLARGHVEDVWETTIKFLELLLRHLTDDDSCEKIQRHWLLPKMEEKLSLAYEKLAELLAVHEDQPMTTNTQFLSNSKINRPQKSDNELLKMIKDGDLEDADDAEIAKLLSAWGKNDQTDMDMLAAEEAFDNMNAFYEVAITLFMDNVPTLAIQLPIIRGLPDILCPTAIFSMDSETIKNIAGESEEKVLERTTIARKLKVLEDGGRICKQYARRVQPFLSSVTHDREEFDTSSIRLPTDPRRPINIPTPPSKRTAASASLSCGFDTSSYITPGAPVQHQYVAHADTTTSTSASKTPPGSRAASDSGSTSVPMTTNKPEISTLKGGRLFGTNAQSASMPSSIVPSIISTVDSVVTKTPSAPGNTITPASSNTGGLSTSLKTNNNTHSTFSNTGGLFGQPSKTSNSSSNEKPSNSHFALGSGASTASTSGTANEFGGTAASGSSETRTKPPSLFGSVSFKPAAAASAGAFGKPPETKPTQTTSLFGPGLTLAATPPGAFGSGFGQRSGSVTPNLTSNAPRMGQDHHLKENLIVVLTEFFPHIEKERNTAENMLSQFMHICFMPQCEKKSPEELRLAYWELGRAFAKG</sequence>
<dbReference type="PROSITE" id="PS51388">
    <property type="entry name" value="GED"/>
    <property type="match status" value="1"/>
</dbReference>
<dbReference type="SMART" id="SM00053">
    <property type="entry name" value="DYNc"/>
    <property type="match status" value="1"/>
</dbReference>
<dbReference type="Proteomes" id="UP000184330">
    <property type="component" value="Unassembled WGS sequence"/>
</dbReference>
<proteinExistence type="predicted"/>
<dbReference type="AlphaFoldDB" id="A0A1L7WIY6"/>
<feature type="compositionally biased region" description="Low complexity" evidence="3">
    <location>
        <begin position="761"/>
        <end position="770"/>
    </location>
</feature>
<name>A0A1L7WIY6_9HELO</name>
<feature type="region of interest" description="Disordered" evidence="3">
    <location>
        <begin position="704"/>
        <end position="733"/>
    </location>
</feature>
<dbReference type="Gene3D" id="1.20.120.1240">
    <property type="entry name" value="Dynamin, middle domain"/>
    <property type="match status" value="1"/>
</dbReference>
<dbReference type="InterPro" id="IPR000375">
    <property type="entry name" value="Dynamin_stalk"/>
</dbReference>
<dbReference type="InterPro" id="IPR027417">
    <property type="entry name" value="P-loop_NTPase"/>
</dbReference>
<dbReference type="GO" id="GO:0003924">
    <property type="term" value="F:GTPase activity"/>
    <property type="evidence" value="ECO:0007669"/>
    <property type="project" value="InterPro"/>
</dbReference>
<dbReference type="PRINTS" id="PR00195">
    <property type="entry name" value="DYNAMIN"/>
</dbReference>
<dbReference type="GO" id="GO:0016020">
    <property type="term" value="C:membrane"/>
    <property type="evidence" value="ECO:0007669"/>
    <property type="project" value="TreeGrafter"/>
</dbReference>
<feature type="domain" description="Dynamin-type G" evidence="5">
    <location>
        <begin position="38"/>
        <end position="322"/>
    </location>
</feature>
<protein>
    <submittedName>
        <fullName evidence="6">Uncharacterized protein</fullName>
    </submittedName>
</protein>
<evidence type="ECO:0000313" key="7">
    <source>
        <dbReference type="Proteomes" id="UP000184330"/>
    </source>
</evidence>
<dbReference type="PANTHER" id="PTHR11566">
    <property type="entry name" value="DYNAMIN"/>
    <property type="match status" value="1"/>
</dbReference>
<dbReference type="InterPro" id="IPR030381">
    <property type="entry name" value="G_DYNAMIN_dom"/>
</dbReference>
<dbReference type="OrthoDB" id="415706at2759"/>
<keyword evidence="7" id="KW-1185">Reference proteome</keyword>
<dbReference type="InterPro" id="IPR045063">
    <property type="entry name" value="Dynamin_N"/>
</dbReference>
<evidence type="ECO:0000256" key="3">
    <source>
        <dbReference type="SAM" id="MobiDB-lite"/>
    </source>
</evidence>
<feature type="compositionally biased region" description="Polar residues" evidence="3">
    <location>
        <begin position="777"/>
        <end position="793"/>
    </location>
</feature>
<evidence type="ECO:0000259" key="4">
    <source>
        <dbReference type="PROSITE" id="PS51388"/>
    </source>
</evidence>
<dbReference type="InterPro" id="IPR020850">
    <property type="entry name" value="GED_dom"/>
</dbReference>
<dbReference type="STRING" id="576137.A0A1L7WIY6"/>
<keyword evidence="2" id="KW-0342">GTP-binding</keyword>
<dbReference type="InterPro" id="IPR022812">
    <property type="entry name" value="Dynamin"/>
</dbReference>
<dbReference type="EMBL" id="FJOG01000003">
    <property type="protein sequence ID" value="CZR52698.1"/>
    <property type="molecule type" value="Genomic_DNA"/>
</dbReference>
<dbReference type="FunFam" id="3.40.50.300:FF:001425">
    <property type="entry name" value="Dynamin GTPase, putative"/>
    <property type="match status" value="1"/>
</dbReference>
<dbReference type="SUPFAM" id="SSF52540">
    <property type="entry name" value="P-loop containing nucleoside triphosphate hydrolases"/>
    <property type="match status" value="1"/>
</dbReference>
<dbReference type="CDD" id="cd08771">
    <property type="entry name" value="DLP_1"/>
    <property type="match status" value="1"/>
</dbReference>
<evidence type="ECO:0000256" key="1">
    <source>
        <dbReference type="ARBA" id="ARBA00022741"/>
    </source>
</evidence>
<dbReference type="GO" id="GO:0048312">
    <property type="term" value="P:intracellular distribution of mitochondria"/>
    <property type="evidence" value="ECO:0007669"/>
    <property type="project" value="TreeGrafter"/>
</dbReference>
<dbReference type="GO" id="GO:0008017">
    <property type="term" value="F:microtubule binding"/>
    <property type="evidence" value="ECO:0007669"/>
    <property type="project" value="TreeGrafter"/>
</dbReference>
<dbReference type="InterPro" id="IPR001401">
    <property type="entry name" value="Dynamin_GTPase"/>
</dbReference>
<dbReference type="Pfam" id="PF00350">
    <property type="entry name" value="Dynamin_N"/>
    <property type="match status" value="1"/>
</dbReference>
<gene>
    <name evidence="6" type="ORF">PAC_02575</name>
</gene>
<feature type="domain" description="GED" evidence="4">
    <location>
        <begin position="600"/>
        <end position="691"/>
    </location>
</feature>
<dbReference type="Gene3D" id="3.40.50.300">
    <property type="entry name" value="P-loop containing nucleotide triphosphate hydrolases"/>
    <property type="match status" value="1"/>
</dbReference>
<feature type="compositionally biased region" description="Low complexity" evidence="3">
    <location>
        <begin position="873"/>
        <end position="905"/>
    </location>
</feature>
<dbReference type="GO" id="GO:0005739">
    <property type="term" value="C:mitochondrion"/>
    <property type="evidence" value="ECO:0007669"/>
    <property type="project" value="TreeGrafter"/>
</dbReference>
<feature type="compositionally biased region" description="Polar residues" evidence="3">
    <location>
        <begin position="829"/>
        <end position="854"/>
    </location>
</feature>
<dbReference type="GO" id="GO:0006897">
    <property type="term" value="P:endocytosis"/>
    <property type="evidence" value="ECO:0007669"/>
    <property type="project" value="TreeGrafter"/>
</dbReference>
<evidence type="ECO:0000313" key="6">
    <source>
        <dbReference type="EMBL" id="CZR52698.1"/>
    </source>
</evidence>
<dbReference type="Gene3D" id="1.10.10.2360">
    <property type="match status" value="1"/>
</dbReference>
<accession>A0A1L7WIY6</accession>
<evidence type="ECO:0000256" key="2">
    <source>
        <dbReference type="ARBA" id="ARBA00023134"/>
    </source>
</evidence>
<dbReference type="GO" id="GO:0005874">
    <property type="term" value="C:microtubule"/>
    <property type="evidence" value="ECO:0007669"/>
    <property type="project" value="TreeGrafter"/>
</dbReference>
<feature type="region of interest" description="Disordered" evidence="3">
    <location>
        <begin position="829"/>
        <end position="928"/>
    </location>
</feature>
<dbReference type="PROSITE" id="PS51718">
    <property type="entry name" value="G_DYNAMIN_2"/>
    <property type="match status" value="1"/>
</dbReference>
<dbReference type="GO" id="GO:0000266">
    <property type="term" value="P:mitochondrial fission"/>
    <property type="evidence" value="ECO:0007669"/>
    <property type="project" value="TreeGrafter"/>
</dbReference>
<keyword evidence="1" id="KW-0547">Nucleotide-binding</keyword>
<dbReference type="GO" id="GO:0005525">
    <property type="term" value="F:GTP binding"/>
    <property type="evidence" value="ECO:0007669"/>
    <property type="project" value="InterPro"/>
</dbReference>
<evidence type="ECO:0000259" key="5">
    <source>
        <dbReference type="PROSITE" id="PS51718"/>
    </source>
</evidence>